<sequence length="218" mass="24009">MDSTRSVKRTYSRRNMSMAVVPTDSPERDDSQKRHKRLGPSPATNPPKEIVPPSAAGRRFKGPISFVDADDDDDQDDSVTPDTDAKTTTSIERDARKNIPKAKEVKDAGIMVPESQTSFDQDMTEGASVPGIASEPRVTNGNRDSGKSQAHESRVSDRPKLLKFSLACQASLQKQYLAQSSPPPRHNVRRRRLSDTSMAAQMFVDSCCPVAFEDTDTL</sequence>
<evidence type="ECO:0000313" key="3">
    <source>
        <dbReference type="Proteomes" id="UP000799778"/>
    </source>
</evidence>
<reference evidence="2" key="1">
    <citation type="journal article" date="2020" name="Stud. Mycol.">
        <title>101 Dothideomycetes genomes: a test case for predicting lifestyles and emergence of pathogens.</title>
        <authorList>
            <person name="Haridas S."/>
            <person name="Albert R."/>
            <person name="Binder M."/>
            <person name="Bloem J."/>
            <person name="Labutti K."/>
            <person name="Salamov A."/>
            <person name="Andreopoulos B."/>
            <person name="Baker S."/>
            <person name="Barry K."/>
            <person name="Bills G."/>
            <person name="Bluhm B."/>
            <person name="Cannon C."/>
            <person name="Castanera R."/>
            <person name="Culley D."/>
            <person name="Daum C."/>
            <person name="Ezra D."/>
            <person name="Gonzalez J."/>
            <person name="Henrissat B."/>
            <person name="Kuo A."/>
            <person name="Liang C."/>
            <person name="Lipzen A."/>
            <person name="Lutzoni F."/>
            <person name="Magnuson J."/>
            <person name="Mondo S."/>
            <person name="Nolan M."/>
            <person name="Ohm R."/>
            <person name="Pangilinan J."/>
            <person name="Park H.-J."/>
            <person name="Ramirez L."/>
            <person name="Alfaro M."/>
            <person name="Sun H."/>
            <person name="Tritt A."/>
            <person name="Yoshinaga Y."/>
            <person name="Zwiers L.-H."/>
            <person name="Turgeon B."/>
            <person name="Goodwin S."/>
            <person name="Spatafora J."/>
            <person name="Crous P."/>
            <person name="Grigoriev I."/>
        </authorList>
    </citation>
    <scope>NUCLEOTIDE SEQUENCE</scope>
    <source>
        <strain evidence="2">CBS 175.79</strain>
    </source>
</reference>
<feature type="compositionally biased region" description="Basic residues" evidence="1">
    <location>
        <begin position="1"/>
        <end position="12"/>
    </location>
</feature>
<evidence type="ECO:0000256" key="1">
    <source>
        <dbReference type="SAM" id="MobiDB-lite"/>
    </source>
</evidence>
<gene>
    <name evidence="2" type="ORF">BU24DRAFT_35747</name>
</gene>
<protein>
    <submittedName>
        <fullName evidence="2">Uncharacterized protein</fullName>
    </submittedName>
</protein>
<dbReference type="AlphaFoldDB" id="A0A6A5YB80"/>
<feature type="region of interest" description="Disordered" evidence="1">
    <location>
        <begin position="1"/>
        <end position="158"/>
    </location>
</feature>
<evidence type="ECO:0000313" key="2">
    <source>
        <dbReference type="EMBL" id="KAF2022020.1"/>
    </source>
</evidence>
<keyword evidence="3" id="KW-1185">Reference proteome</keyword>
<name>A0A6A5YB80_9PLEO</name>
<feature type="compositionally biased region" description="Acidic residues" evidence="1">
    <location>
        <begin position="68"/>
        <end position="79"/>
    </location>
</feature>
<dbReference type="EMBL" id="ML978066">
    <property type="protein sequence ID" value="KAF2022020.1"/>
    <property type="molecule type" value="Genomic_DNA"/>
</dbReference>
<feature type="compositionally biased region" description="Basic and acidic residues" evidence="1">
    <location>
        <begin position="91"/>
        <end position="107"/>
    </location>
</feature>
<accession>A0A6A5YB80</accession>
<feature type="compositionally biased region" description="Basic and acidic residues" evidence="1">
    <location>
        <begin position="144"/>
        <end position="158"/>
    </location>
</feature>
<dbReference type="RefSeq" id="XP_033390359.1">
    <property type="nucleotide sequence ID" value="XM_033523955.1"/>
</dbReference>
<organism evidence="2 3">
    <name type="scientific">Aaosphaeria arxii CBS 175.79</name>
    <dbReference type="NCBI Taxonomy" id="1450172"/>
    <lineage>
        <taxon>Eukaryota</taxon>
        <taxon>Fungi</taxon>
        <taxon>Dikarya</taxon>
        <taxon>Ascomycota</taxon>
        <taxon>Pezizomycotina</taxon>
        <taxon>Dothideomycetes</taxon>
        <taxon>Pleosporomycetidae</taxon>
        <taxon>Pleosporales</taxon>
        <taxon>Pleosporales incertae sedis</taxon>
        <taxon>Aaosphaeria</taxon>
    </lineage>
</organism>
<dbReference type="Proteomes" id="UP000799778">
    <property type="component" value="Unassembled WGS sequence"/>
</dbReference>
<dbReference type="GeneID" id="54281352"/>
<proteinExistence type="predicted"/>